<accession>A0A3M6WFX9</accession>
<dbReference type="EMBL" id="QWIK01003609">
    <property type="protein sequence ID" value="RMX77389.1"/>
    <property type="molecule type" value="Genomic_DNA"/>
</dbReference>
<reference evidence="1 2" key="1">
    <citation type="journal article" date="2018" name="BMC Genomics">
        <title>Genomic evidence for intraspecific hybridization in a clonal and extremely halotolerant yeast.</title>
        <authorList>
            <person name="Gostincar C."/>
            <person name="Stajich J.E."/>
            <person name="Zupancic J."/>
            <person name="Zalar P."/>
            <person name="Gunde-Cimerman N."/>
        </authorList>
    </citation>
    <scope>NUCLEOTIDE SEQUENCE [LARGE SCALE GENOMIC DNA]</scope>
    <source>
        <strain evidence="1 2">EXF-6654</strain>
    </source>
</reference>
<evidence type="ECO:0000313" key="2">
    <source>
        <dbReference type="Proteomes" id="UP000282582"/>
    </source>
</evidence>
<organism evidence="1 2">
    <name type="scientific">Hortaea werneckii</name>
    <name type="common">Black yeast</name>
    <name type="synonym">Cladosporium werneckii</name>
    <dbReference type="NCBI Taxonomy" id="91943"/>
    <lineage>
        <taxon>Eukaryota</taxon>
        <taxon>Fungi</taxon>
        <taxon>Dikarya</taxon>
        <taxon>Ascomycota</taxon>
        <taxon>Pezizomycotina</taxon>
        <taxon>Dothideomycetes</taxon>
        <taxon>Dothideomycetidae</taxon>
        <taxon>Mycosphaerellales</taxon>
        <taxon>Teratosphaeriaceae</taxon>
        <taxon>Hortaea</taxon>
    </lineage>
</organism>
<dbReference type="AlphaFoldDB" id="A0A3M6WFX9"/>
<proteinExistence type="predicted"/>
<sequence>MSLIFISDVLGDIIDFLLGGALSQAQEDDSLRQSLAFKDSDLSYAASEKPFSLNHLLQHELISEKSGVHIVGWYHEKDPANPQN</sequence>
<dbReference type="Proteomes" id="UP000282582">
    <property type="component" value="Unassembled WGS sequence"/>
</dbReference>
<gene>
    <name evidence="1" type="ORF">D0868_16624</name>
</gene>
<protein>
    <recommendedName>
        <fullName evidence="3">MPN domain-containing protein</fullName>
    </recommendedName>
</protein>
<evidence type="ECO:0008006" key="3">
    <source>
        <dbReference type="Google" id="ProtNLM"/>
    </source>
</evidence>
<comment type="caution">
    <text evidence="1">The sequence shown here is derived from an EMBL/GenBank/DDBJ whole genome shotgun (WGS) entry which is preliminary data.</text>
</comment>
<evidence type="ECO:0000313" key="1">
    <source>
        <dbReference type="EMBL" id="RMX77389.1"/>
    </source>
</evidence>
<name>A0A3M6WFX9_HORWE</name>